<evidence type="ECO:0008006" key="5">
    <source>
        <dbReference type="Google" id="ProtNLM"/>
    </source>
</evidence>
<feature type="region of interest" description="Disordered" evidence="2">
    <location>
        <begin position="1094"/>
        <end position="1142"/>
    </location>
</feature>
<evidence type="ECO:0000256" key="1">
    <source>
        <dbReference type="SAM" id="Coils"/>
    </source>
</evidence>
<feature type="compositionally biased region" description="Basic and acidic residues" evidence="2">
    <location>
        <begin position="42"/>
        <end position="51"/>
    </location>
</feature>
<evidence type="ECO:0000313" key="3">
    <source>
        <dbReference type="EMBL" id="GJJ78081.1"/>
    </source>
</evidence>
<keyword evidence="1" id="KW-0175">Coiled coil</keyword>
<reference evidence="3" key="2">
    <citation type="journal article" date="2022" name="Microbiol. Resour. Announc.">
        <title>Whole-Genome Sequence of Entomortierella parvispora E1425, a Mucoromycotan Fungus Associated with Burkholderiaceae-Related Endosymbiotic Bacteria.</title>
        <authorList>
            <person name="Herlambang A."/>
            <person name="Guo Y."/>
            <person name="Takashima Y."/>
            <person name="Narisawa K."/>
            <person name="Ohta H."/>
            <person name="Nishizawa T."/>
        </authorList>
    </citation>
    <scope>NUCLEOTIDE SEQUENCE</scope>
    <source>
        <strain evidence="3">E1425</strain>
    </source>
</reference>
<sequence length="1142" mass="130200">MFPRSERFVEKIEITPGPNHYDVKLTDDDPYKRFGFLGKTKRFGESPKNHSNDSGSHHLSSHPTSTHHGSSPYERSSLAVSLPSLIIDDDASSVHSNGSTTPDYPSRRPTAVGRSRSSDKLGTATGTHKAEERLKKELADLTDKFEKYRLSHQRDLDALSEKQKKSEVQYQGAIKEKNSILTQLAAKESEIAELVARQARLKTSLDKSEKVALSVAEKTGKSTQQQKRIEELEKLLARSRASLEEQESMSKNLQQKLDQERQEALLQSNLQKETSEQELARVQALHQAAEDQYRNELRIAKEDSDHWRRKLEALEQRIRELEEQLEAERRLVAELQEMMKRERIQLQEKIDLAHTQLAESQRQNAEMTAKSHSTIGQLEREKETMYQDLQSSLSAFTALESVHKKTECDFAEHKVQHVDTVATMSRKHEEQQELLSKERQENIKTRSTMERSISQLTDELSQSRDTLLKVQQDRASLKENYDASQTDLRTIEQRLEDLNQKYEKLTMSAQQERDSSEAKYSALLSASSLEQKQASEVAADLRGLLDKKEEELARVMQTISTVQAELHAVESEREEVIALRQQESKESEESLKRIKEMEEQKVEQDRLQHRLEQEISEVRTVCQRLQDEAMQQDESIIALKSEVEQERTDKLQREAEAQKRIRELEEIYLVATRQAETFHDNEKVWESERTNLLESSSSQRNLIQSLQSQLETQATEREQESEVNKNRVQELEDRCTAMEKAFLEMYEKVGSPEVEANSSEDDWHKHSRAVVQVIDERSLLTKDEHDALLDVQSAHSQCCASLTTALQDRESSLQKVMGDQASYLAKIQELEDMIRVLKAQVEFLEAENIGKEAIIKALQDEYEYQEKVIKDLIKNEDAAKDVTRLEEELRIMTDHTRKTDEWIRQVQEDVEKYRAAYVKADLAREETLLDMAKLHEELEESEQARLQVENQLQVEVGILIKKHELSNEELSRLSKMTADSAQNQGLKQKAKQLAQLKEEAIALKKKNLSLSNTRDSLRLKCLQVERELEAYKAASCVAAPSPRSNRQSRASSVTSASSVILSGTSSLNIVANSSPESSPVPGARLQLQGLVSSDAFAPTQVSPPPPQKISPKPTSKATSSSSRPVLQSRAARTVLAIQSTAR</sequence>
<comment type="caution">
    <text evidence="3">The sequence shown here is derived from an EMBL/GenBank/DDBJ whole genome shotgun (WGS) entry which is preliminary data.</text>
</comment>
<dbReference type="OrthoDB" id="419631at2759"/>
<dbReference type="Proteomes" id="UP000827284">
    <property type="component" value="Unassembled WGS sequence"/>
</dbReference>
<dbReference type="AlphaFoldDB" id="A0A9P3HK45"/>
<feature type="coiled-coil region" evidence="1">
    <location>
        <begin position="820"/>
        <end position="895"/>
    </location>
</feature>
<feature type="coiled-coil region" evidence="1">
    <location>
        <begin position="983"/>
        <end position="1034"/>
    </location>
</feature>
<name>A0A9P3HK45_9FUNG</name>
<feature type="coiled-coil region" evidence="1">
    <location>
        <begin position="924"/>
        <end position="951"/>
    </location>
</feature>
<evidence type="ECO:0000313" key="4">
    <source>
        <dbReference type="Proteomes" id="UP000827284"/>
    </source>
</evidence>
<keyword evidence="4" id="KW-1185">Reference proteome</keyword>
<feature type="region of interest" description="Disordered" evidence="2">
    <location>
        <begin position="707"/>
        <end position="727"/>
    </location>
</feature>
<protein>
    <recommendedName>
        <fullName evidence="5">Hyaluronan-mediated motility receptor C-terminal domain-containing protein</fullName>
    </recommendedName>
</protein>
<proteinExistence type="predicted"/>
<gene>
    <name evidence="3" type="ORF">EMPS_10440</name>
</gene>
<feature type="compositionally biased region" description="Basic and acidic residues" evidence="2">
    <location>
        <begin position="714"/>
        <end position="727"/>
    </location>
</feature>
<feature type="compositionally biased region" description="Low complexity" evidence="2">
    <location>
        <begin position="57"/>
        <end position="72"/>
    </location>
</feature>
<feature type="coiled-coil region" evidence="1">
    <location>
        <begin position="215"/>
        <end position="363"/>
    </location>
</feature>
<accession>A0A9P3HK45</accession>
<dbReference type="EMBL" id="BQFW01000014">
    <property type="protein sequence ID" value="GJJ78081.1"/>
    <property type="molecule type" value="Genomic_DNA"/>
</dbReference>
<evidence type="ECO:0000256" key="2">
    <source>
        <dbReference type="SAM" id="MobiDB-lite"/>
    </source>
</evidence>
<reference evidence="3" key="1">
    <citation type="submission" date="2021-11" db="EMBL/GenBank/DDBJ databases">
        <authorList>
            <person name="Herlambang A."/>
            <person name="Guo Y."/>
            <person name="Takashima Y."/>
            <person name="Nishizawa T."/>
        </authorList>
    </citation>
    <scope>NUCLEOTIDE SEQUENCE</scope>
    <source>
        <strain evidence="3">E1425</strain>
    </source>
</reference>
<feature type="region of interest" description="Disordered" evidence="2">
    <location>
        <begin position="38"/>
        <end position="77"/>
    </location>
</feature>
<feature type="compositionally biased region" description="Low complexity" evidence="2">
    <location>
        <begin position="1109"/>
        <end position="1122"/>
    </location>
</feature>
<organism evidence="3 4">
    <name type="scientific">Entomortierella parvispora</name>
    <dbReference type="NCBI Taxonomy" id="205924"/>
    <lineage>
        <taxon>Eukaryota</taxon>
        <taxon>Fungi</taxon>
        <taxon>Fungi incertae sedis</taxon>
        <taxon>Mucoromycota</taxon>
        <taxon>Mortierellomycotina</taxon>
        <taxon>Mortierellomycetes</taxon>
        <taxon>Mortierellales</taxon>
        <taxon>Mortierellaceae</taxon>
        <taxon>Entomortierella</taxon>
    </lineage>
</organism>
<feature type="compositionally biased region" description="Polar residues" evidence="2">
    <location>
        <begin position="93"/>
        <end position="103"/>
    </location>
</feature>
<feature type="region of interest" description="Disordered" evidence="2">
    <location>
        <begin position="89"/>
        <end position="130"/>
    </location>
</feature>
<feature type="coiled-coil region" evidence="1">
    <location>
        <begin position="421"/>
        <end position="674"/>
    </location>
</feature>